<reference evidence="1" key="2">
    <citation type="submission" date="2022-03" db="EMBL/GenBank/DDBJ databases">
        <title>Draft title - Genomic analysis of global carrot germplasm unveils the trajectory of domestication and the origin of high carotenoid orange carrot.</title>
        <authorList>
            <person name="Iorizzo M."/>
            <person name="Ellison S."/>
            <person name="Senalik D."/>
            <person name="Macko-Podgorni A."/>
            <person name="Grzebelus D."/>
            <person name="Bostan H."/>
            <person name="Rolling W."/>
            <person name="Curaba J."/>
            <person name="Simon P."/>
        </authorList>
    </citation>
    <scope>NUCLEOTIDE SEQUENCE</scope>
    <source>
        <tissue evidence="1">Leaf</tissue>
    </source>
</reference>
<dbReference type="EMBL" id="CP093349">
    <property type="protein sequence ID" value="WOH10834.1"/>
    <property type="molecule type" value="Genomic_DNA"/>
</dbReference>
<dbReference type="AlphaFoldDB" id="A0AAF1B906"/>
<reference evidence="1" key="1">
    <citation type="journal article" date="2016" name="Nat. Genet.">
        <title>A high-quality carrot genome assembly provides new insights into carotenoid accumulation and asterid genome evolution.</title>
        <authorList>
            <person name="Iorizzo M."/>
            <person name="Ellison S."/>
            <person name="Senalik D."/>
            <person name="Zeng P."/>
            <person name="Satapoomin P."/>
            <person name="Huang J."/>
            <person name="Bowman M."/>
            <person name="Iovene M."/>
            <person name="Sanseverino W."/>
            <person name="Cavagnaro P."/>
            <person name="Yildiz M."/>
            <person name="Macko-Podgorni A."/>
            <person name="Moranska E."/>
            <person name="Grzebelus E."/>
            <person name="Grzebelus D."/>
            <person name="Ashrafi H."/>
            <person name="Zheng Z."/>
            <person name="Cheng S."/>
            <person name="Spooner D."/>
            <person name="Van Deynze A."/>
            <person name="Simon P."/>
        </authorList>
    </citation>
    <scope>NUCLEOTIDE SEQUENCE</scope>
    <source>
        <tissue evidence="1">Leaf</tissue>
    </source>
</reference>
<keyword evidence="2" id="KW-1185">Reference proteome</keyword>
<dbReference type="PANTHER" id="PTHR45786">
    <property type="entry name" value="DNA BINDING PROTEIN-LIKE"/>
    <property type="match status" value="1"/>
</dbReference>
<sequence>MARDRFKEDAVQDLKIVMKVSRADSGRENFIGPSNEVGAIMVGDLEDTCGERDIVIHSKKHGLQRISDIHPKLMALQYPLLFPAGEDGYSDDIPYQKTKNNEGKKRQRVTMKEYYSYRLQVRHNEGTYSHCPFIRTVLKPSLNYMCNLTHVSLFQTNR</sequence>
<accession>A0AAF1B906</accession>
<proteinExistence type="predicted"/>
<evidence type="ECO:0008006" key="3">
    <source>
        <dbReference type="Google" id="ProtNLM"/>
    </source>
</evidence>
<protein>
    <recommendedName>
        <fullName evidence="3">Helitron helicase-like domain-containing protein</fullName>
    </recommendedName>
</protein>
<organism evidence="1 2">
    <name type="scientific">Daucus carota subsp. sativus</name>
    <name type="common">Carrot</name>
    <dbReference type="NCBI Taxonomy" id="79200"/>
    <lineage>
        <taxon>Eukaryota</taxon>
        <taxon>Viridiplantae</taxon>
        <taxon>Streptophyta</taxon>
        <taxon>Embryophyta</taxon>
        <taxon>Tracheophyta</taxon>
        <taxon>Spermatophyta</taxon>
        <taxon>Magnoliopsida</taxon>
        <taxon>eudicotyledons</taxon>
        <taxon>Gunneridae</taxon>
        <taxon>Pentapetalae</taxon>
        <taxon>asterids</taxon>
        <taxon>campanulids</taxon>
        <taxon>Apiales</taxon>
        <taxon>Apiaceae</taxon>
        <taxon>Apioideae</taxon>
        <taxon>Scandiceae</taxon>
        <taxon>Daucinae</taxon>
        <taxon>Daucus</taxon>
        <taxon>Daucus sect. Daucus</taxon>
    </lineage>
</organism>
<name>A0AAF1B906_DAUCS</name>
<evidence type="ECO:0000313" key="1">
    <source>
        <dbReference type="EMBL" id="WOH10834.1"/>
    </source>
</evidence>
<dbReference type="PANTHER" id="PTHR45786:SF74">
    <property type="entry name" value="ATP-DEPENDENT DNA HELICASE"/>
    <property type="match status" value="1"/>
</dbReference>
<evidence type="ECO:0000313" key="2">
    <source>
        <dbReference type="Proteomes" id="UP000077755"/>
    </source>
</evidence>
<gene>
    <name evidence="1" type="ORF">DCAR_0730307</name>
</gene>
<dbReference type="Proteomes" id="UP000077755">
    <property type="component" value="Chromosome 7"/>
</dbReference>